<dbReference type="PANTHER" id="PTHR42855">
    <property type="entry name" value="ABC TRANSPORTER ATP-BINDING SUBUNIT"/>
    <property type="match status" value="1"/>
</dbReference>
<evidence type="ECO:0000259" key="4">
    <source>
        <dbReference type="PROSITE" id="PS50893"/>
    </source>
</evidence>
<dbReference type="InterPro" id="IPR003593">
    <property type="entry name" value="AAA+_ATPase"/>
</dbReference>
<dbReference type="SUPFAM" id="SSF52540">
    <property type="entry name" value="P-loop containing nucleoside triphosphate hydrolases"/>
    <property type="match status" value="2"/>
</dbReference>
<dbReference type="SMART" id="SM00382">
    <property type="entry name" value="AAA"/>
    <property type="match status" value="2"/>
</dbReference>
<keyword evidence="3" id="KW-0175">Coiled coil</keyword>
<dbReference type="FunFam" id="3.40.50.300:FF:000011">
    <property type="entry name" value="Putative ABC transporter ATP-binding component"/>
    <property type="match status" value="1"/>
</dbReference>
<dbReference type="CDD" id="cd03221">
    <property type="entry name" value="ABCF_EF-3"/>
    <property type="match status" value="2"/>
</dbReference>
<dbReference type="RefSeq" id="WP_144089427.1">
    <property type="nucleotide sequence ID" value="NZ_VMHE01000026.1"/>
</dbReference>
<dbReference type="InterPro" id="IPR051309">
    <property type="entry name" value="ABCF_ATPase"/>
</dbReference>
<evidence type="ECO:0000256" key="1">
    <source>
        <dbReference type="ARBA" id="ARBA00022741"/>
    </source>
</evidence>
<sequence>MYLLKMNEVSMEVDGKPLFQNVSIEVKENERVALIGENGTGKTTLIKGILGIESINNGQISCKVENYQIGYILQESDIDVQLPLKDWVMHDHPNYFHKVDLEAYTEQMQYSSHPIVIEKYNESLKKYLGLDGYQWEIKVEKLLHQIGLYPETWAIPFSKLSGGQKTKAKLTKMMLLNPKLIILDEPTNHLDLQTTEWLGHWLLNYKGTVLFISHERSFIDQIATSTYELTDNGTKRYSGGYSSFKKQKELELKTQTLQYEKQEQERKKLSQAIQQYKQWYVKASSKASVRDPYAQKKTTKHVKKYKAKEKALERLKENEITKPAENPTIKADITPGDFFAKDLIRLENVSKSYEKYLVIQDVNLHLERGDRLAVIGENGSGKTTLLKLMIGLIKPNIGEVKHHPQIKIGHFSQELQNINTTNTILDEIMEIPRMKQSDARNILASFLFRKEDVFKQISDLSMGEKCRIAFVKLYFSNANLLVLDEPTNYFDIPSREIIEEALVQYPGSIVMVTHDPYLLRKISNKVVSLKNKQANLYLGSYQEWEEHKMLSPKQQQLKNELERLELKYSELLASELDDDSLLNEIQSVKERIGFIQDKLNN</sequence>
<reference evidence="5 6" key="1">
    <citation type="submission" date="2019-07" db="EMBL/GenBank/DDBJ databases">
        <title>Allobacillus sp. nov. SKP isolated from shrimp paste of Euphausiacea.</title>
        <authorList>
            <person name="Kanchanasin P."/>
            <person name="Tanasupawat S."/>
            <person name="Shi W."/>
            <person name="Wu L."/>
            <person name="Ma J."/>
        </authorList>
    </citation>
    <scope>NUCLEOTIDE SEQUENCE [LARGE SCALE GENOMIC DNA]</scope>
    <source>
        <strain evidence="5 6">SKP4-8</strain>
    </source>
</reference>
<dbReference type="NCBIfam" id="NF000355">
    <property type="entry name" value="ribo_prot_ABC_F"/>
    <property type="match status" value="1"/>
</dbReference>
<gene>
    <name evidence="5" type="primary">abc-f</name>
    <name evidence="5" type="ORF">FPQ13_11250</name>
</gene>
<dbReference type="Pfam" id="PF12848">
    <property type="entry name" value="ABC_tran_Xtn"/>
    <property type="match status" value="1"/>
</dbReference>
<evidence type="ECO:0000313" key="6">
    <source>
        <dbReference type="Proteomes" id="UP000316425"/>
    </source>
</evidence>
<feature type="domain" description="ABC transporter" evidence="4">
    <location>
        <begin position="344"/>
        <end position="557"/>
    </location>
</feature>
<keyword evidence="2" id="KW-0067">ATP-binding</keyword>
<dbReference type="AlphaFoldDB" id="A0A556PA43"/>
<accession>A0A556PA43</accession>
<dbReference type="Proteomes" id="UP000316425">
    <property type="component" value="Unassembled WGS sequence"/>
</dbReference>
<dbReference type="EMBL" id="VMHE01000026">
    <property type="protein sequence ID" value="TSJ61267.1"/>
    <property type="molecule type" value="Genomic_DNA"/>
</dbReference>
<evidence type="ECO:0000256" key="3">
    <source>
        <dbReference type="SAM" id="Coils"/>
    </source>
</evidence>
<keyword evidence="6" id="KW-1185">Reference proteome</keyword>
<comment type="caution">
    <text evidence="5">The sequence shown here is derived from an EMBL/GenBank/DDBJ whole genome shotgun (WGS) entry which is preliminary data.</text>
</comment>
<dbReference type="InterPro" id="IPR027417">
    <property type="entry name" value="P-loop_NTPase"/>
</dbReference>
<dbReference type="GO" id="GO:0005524">
    <property type="term" value="F:ATP binding"/>
    <property type="evidence" value="ECO:0007669"/>
    <property type="project" value="UniProtKB-KW"/>
</dbReference>
<evidence type="ECO:0000313" key="5">
    <source>
        <dbReference type="EMBL" id="TSJ61267.1"/>
    </source>
</evidence>
<proteinExistence type="predicted"/>
<protein>
    <submittedName>
        <fullName evidence="5">ABC-F type ribosomal protection protein</fullName>
    </submittedName>
</protein>
<dbReference type="InterPro" id="IPR032781">
    <property type="entry name" value="ABC_tran_Xtn"/>
</dbReference>
<dbReference type="GO" id="GO:0016887">
    <property type="term" value="F:ATP hydrolysis activity"/>
    <property type="evidence" value="ECO:0007669"/>
    <property type="project" value="InterPro"/>
</dbReference>
<dbReference type="PROSITE" id="PS50893">
    <property type="entry name" value="ABC_TRANSPORTER_2"/>
    <property type="match status" value="2"/>
</dbReference>
<dbReference type="InterPro" id="IPR003439">
    <property type="entry name" value="ABC_transporter-like_ATP-bd"/>
</dbReference>
<organism evidence="5 6">
    <name type="scientific">Allobacillus salarius</name>
    <dbReference type="NCBI Taxonomy" id="1955272"/>
    <lineage>
        <taxon>Bacteria</taxon>
        <taxon>Bacillati</taxon>
        <taxon>Bacillota</taxon>
        <taxon>Bacilli</taxon>
        <taxon>Bacillales</taxon>
        <taxon>Bacillaceae</taxon>
        <taxon>Allobacillus</taxon>
    </lineage>
</organism>
<dbReference type="PANTHER" id="PTHR42855:SF2">
    <property type="entry name" value="DRUG RESISTANCE ABC TRANSPORTER,ATP-BINDING PROTEIN"/>
    <property type="match status" value="1"/>
</dbReference>
<evidence type="ECO:0000256" key="2">
    <source>
        <dbReference type="ARBA" id="ARBA00022840"/>
    </source>
</evidence>
<dbReference type="Gene3D" id="3.40.50.300">
    <property type="entry name" value="P-loop containing nucleotide triphosphate hydrolases"/>
    <property type="match status" value="2"/>
</dbReference>
<name>A0A556PA43_9BACI</name>
<feature type="coiled-coil region" evidence="3">
    <location>
        <begin position="245"/>
        <end position="279"/>
    </location>
</feature>
<dbReference type="Pfam" id="PF00005">
    <property type="entry name" value="ABC_tran"/>
    <property type="match status" value="2"/>
</dbReference>
<keyword evidence="1" id="KW-0547">Nucleotide-binding</keyword>
<dbReference type="OrthoDB" id="9760950at2"/>
<feature type="domain" description="ABC transporter" evidence="4">
    <location>
        <begin position="4"/>
        <end position="256"/>
    </location>
</feature>